<comment type="similarity">
    <text evidence="3 4">Belongs to the universal ribosomal protein uL6 family.</text>
</comment>
<dbReference type="PROSITE" id="PS00525">
    <property type="entry name" value="RIBOSOMAL_L6_1"/>
    <property type="match status" value="1"/>
</dbReference>
<keyword evidence="3 5" id="KW-0694">RNA-binding</keyword>
<dbReference type="PANTHER" id="PTHR11655:SF14">
    <property type="entry name" value="LARGE RIBOSOMAL SUBUNIT PROTEIN UL6M"/>
    <property type="match status" value="1"/>
</dbReference>
<dbReference type="HAMAP" id="MF_01365_B">
    <property type="entry name" value="Ribosomal_uL6_B"/>
    <property type="match status" value="1"/>
</dbReference>
<dbReference type="InterPro" id="IPR019906">
    <property type="entry name" value="Ribosomal_uL6_bac-type"/>
</dbReference>
<keyword evidence="8" id="KW-1185">Reference proteome</keyword>
<accession>A0ABU7RB17</accession>
<dbReference type="EMBL" id="JAZGJQ010000008">
    <property type="protein sequence ID" value="MEE6147791.1"/>
    <property type="molecule type" value="Genomic_DNA"/>
</dbReference>
<keyword evidence="3 5" id="KW-0699">rRNA-binding</keyword>
<gene>
    <name evidence="3 7" type="primary">rplF</name>
    <name evidence="7" type="ORF">VXJ25_07325</name>
</gene>
<proteinExistence type="inferred from homology"/>
<evidence type="ECO:0000256" key="3">
    <source>
        <dbReference type="HAMAP-Rule" id="MF_01365"/>
    </source>
</evidence>
<evidence type="ECO:0000313" key="7">
    <source>
        <dbReference type="EMBL" id="MEE6147791.1"/>
    </source>
</evidence>
<comment type="caution">
    <text evidence="7">The sequence shown here is derived from an EMBL/GenBank/DDBJ whole genome shotgun (WGS) entry which is preliminary data.</text>
</comment>
<dbReference type="PRINTS" id="PR00059">
    <property type="entry name" value="RIBOSOMALL6"/>
</dbReference>
<name>A0ABU7RB17_9ACTN</name>
<comment type="subunit">
    <text evidence="3">Part of the 50S ribosomal subunit.</text>
</comment>
<comment type="function">
    <text evidence="3 5">This protein binds to the 23S rRNA, and is important in its secondary structure. It is located near the subunit interface in the base of the L7/L12 stalk, and near the tRNA binding site of the peptidyltransferase center.</text>
</comment>
<sequence length="194" mass="21289">MSRIGKQPVTVPAGVDVTIDGTTVTVKGGKGELKRTFSDLIELQREGDEILVVIPRAEGCEDMTDEQYKRTKAYKASNAQQGTTRTVLHNMVTGVDKGFEKKLELTGVGYRAALKGKDLDLSLGYSHEVIYKAPENISFVVPDNTHITVQGISKEQVGQVAAEIRAKRPPEPYKGKGIHYEGEHIRRKLGKAAK</sequence>
<dbReference type="Gene3D" id="3.90.930.12">
    <property type="entry name" value="Ribosomal protein L6, alpha-beta domain"/>
    <property type="match status" value="2"/>
</dbReference>
<keyword evidence="2 3" id="KW-0687">Ribonucleoprotein</keyword>
<feature type="domain" description="Large ribosomal subunit protein uL6 alpha-beta" evidence="6">
    <location>
        <begin position="107"/>
        <end position="180"/>
    </location>
</feature>
<keyword evidence="1 3" id="KW-0689">Ribosomal protein</keyword>
<evidence type="ECO:0000256" key="1">
    <source>
        <dbReference type="ARBA" id="ARBA00022980"/>
    </source>
</evidence>
<dbReference type="Proteomes" id="UP001332931">
    <property type="component" value="Unassembled WGS sequence"/>
</dbReference>
<dbReference type="SUPFAM" id="SSF56053">
    <property type="entry name" value="Ribosomal protein L6"/>
    <property type="match status" value="2"/>
</dbReference>
<dbReference type="InterPro" id="IPR000702">
    <property type="entry name" value="Ribosomal_uL6-like"/>
</dbReference>
<evidence type="ECO:0000259" key="6">
    <source>
        <dbReference type="Pfam" id="PF00347"/>
    </source>
</evidence>
<dbReference type="PIRSF" id="PIRSF002162">
    <property type="entry name" value="Ribosomal_L6"/>
    <property type="match status" value="1"/>
</dbReference>
<dbReference type="Pfam" id="PF00347">
    <property type="entry name" value="Ribosomal_L6"/>
    <property type="match status" value="2"/>
</dbReference>
<dbReference type="GO" id="GO:0005840">
    <property type="term" value="C:ribosome"/>
    <property type="evidence" value="ECO:0007669"/>
    <property type="project" value="UniProtKB-KW"/>
</dbReference>
<dbReference type="InterPro" id="IPR002358">
    <property type="entry name" value="Ribosomal_uL6_CS"/>
</dbReference>
<evidence type="ECO:0000313" key="8">
    <source>
        <dbReference type="Proteomes" id="UP001332931"/>
    </source>
</evidence>
<evidence type="ECO:0000256" key="4">
    <source>
        <dbReference type="RuleBase" id="RU003869"/>
    </source>
</evidence>
<reference evidence="7 8" key="1">
    <citation type="submission" date="2024-01" db="EMBL/GenBank/DDBJ databases">
        <title>Description of Olsenella sp. nov., isolated from pig feces.</title>
        <authorList>
            <person name="Chang Y.-H."/>
        </authorList>
    </citation>
    <scope>NUCLEOTIDE SEQUENCE [LARGE SCALE GENOMIC DNA]</scope>
    <source>
        <strain evidence="7 8">YH-ols2223</strain>
    </source>
</reference>
<dbReference type="NCBIfam" id="TIGR03654">
    <property type="entry name" value="L6_bact"/>
    <property type="match status" value="1"/>
</dbReference>
<evidence type="ECO:0000256" key="2">
    <source>
        <dbReference type="ARBA" id="ARBA00023274"/>
    </source>
</evidence>
<dbReference type="RefSeq" id="WP_330958559.1">
    <property type="nucleotide sequence ID" value="NZ_JAZGJQ010000008.1"/>
</dbReference>
<dbReference type="InterPro" id="IPR020040">
    <property type="entry name" value="Ribosomal_uL6_a/b-dom"/>
</dbReference>
<protein>
    <recommendedName>
        <fullName evidence="3">Large ribosomal subunit protein uL6</fullName>
    </recommendedName>
</protein>
<dbReference type="PANTHER" id="PTHR11655">
    <property type="entry name" value="60S/50S RIBOSOMAL PROTEIN L6/L9"/>
    <property type="match status" value="1"/>
</dbReference>
<organism evidence="7 8">
    <name type="scientific">Olsenella absiana</name>
    <dbReference type="NCBI Taxonomy" id="3115222"/>
    <lineage>
        <taxon>Bacteria</taxon>
        <taxon>Bacillati</taxon>
        <taxon>Actinomycetota</taxon>
        <taxon>Coriobacteriia</taxon>
        <taxon>Coriobacteriales</taxon>
        <taxon>Atopobiaceae</taxon>
        <taxon>Olsenella</taxon>
    </lineage>
</organism>
<feature type="domain" description="Large ribosomal subunit protein uL6 alpha-beta" evidence="6">
    <location>
        <begin position="11"/>
        <end position="98"/>
    </location>
</feature>
<evidence type="ECO:0000256" key="5">
    <source>
        <dbReference type="RuleBase" id="RU003870"/>
    </source>
</evidence>
<dbReference type="InterPro" id="IPR036789">
    <property type="entry name" value="Ribosomal_uL6-like_a/b-dom_sf"/>
</dbReference>